<keyword evidence="6" id="KW-1185">Reference proteome</keyword>
<dbReference type="EMBL" id="MWIO01000032">
    <property type="protein sequence ID" value="THD06578.1"/>
    <property type="molecule type" value="Genomic_DNA"/>
</dbReference>
<dbReference type="PANTHER" id="PTHR22935">
    <property type="entry name" value="PENICILLIN-BINDING PROTEIN"/>
    <property type="match status" value="1"/>
</dbReference>
<feature type="domain" description="Beta-lactamase-related" evidence="3">
    <location>
        <begin position="33"/>
        <end position="344"/>
    </location>
</feature>
<gene>
    <name evidence="5" type="ORF">B1991_12140</name>
</gene>
<dbReference type="OrthoDB" id="119951at2"/>
<dbReference type="InterPro" id="IPR051478">
    <property type="entry name" value="Beta-lactamase-like_AB/R"/>
</dbReference>
<evidence type="ECO:0000313" key="5">
    <source>
        <dbReference type="EMBL" id="THD06578.1"/>
    </source>
</evidence>
<keyword evidence="2" id="KW-0732">Signal</keyword>
<proteinExistence type="inferred from homology"/>
<dbReference type="PANTHER" id="PTHR22935:SF95">
    <property type="entry name" value="BETA-LACTAMASE-LIKE 1-RELATED"/>
    <property type="match status" value="1"/>
</dbReference>
<dbReference type="Pfam" id="PF11954">
    <property type="entry name" value="DUF3471"/>
    <property type="match status" value="1"/>
</dbReference>
<dbReference type="Pfam" id="PF00144">
    <property type="entry name" value="Beta-lactamase"/>
    <property type="match status" value="1"/>
</dbReference>
<evidence type="ECO:0000313" key="6">
    <source>
        <dbReference type="Proteomes" id="UP000306317"/>
    </source>
</evidence>
<dbReference type="Proteomes" id="UP000306317">
    <property type="component" value="Unassembled WGS sequence"/>
</dbReference>
<evidence type="ECO:0000256" key="2">
    <source>
        <dbReference type="SAM" id="SignalP"/>
    </source>
</evidence>
<comment type="similarity">
    <text evidence="1">Belongs to the beta-lactamase family.</text>
</comment>
<feature type="chain" id="PRO_5020498430" description="Serine hydrolase" evidence="2">
    <location>
        <begin position="23"/>
        <end position="551"/>
    </location>
</feature>
<evidence type="ECO:0000259" key="4">
    <source>
        <dbReference type="Pfam" id="PF11954"/>
    </source>
</evidence>
<comment type="caution">
    <text evidence="5">The sequence shown here is derived from an EMBL/GenBank/DDBJ whole genome shotgun (WGS) entry which is preliminary data.</text>
</comment>
<organism evidence="5 6">
    <name type="scientific">Rhodanobacter lindaniclasticus</name>
    <dbReference type="NCBI Taxonomy" id="75310"/>
    <lineage>
        <taxon>Bacteria</taxon>
        <taxon>Pseudomonadati</taxon>
        <taxon>Pseudomonadota</taxon>
        <taxon>Gammaproteobacteria</taxon>
        <taxon>Lysobacterales</taxon>
        <taxon>Rhodanobacteraceae</taxon>
        <taxon>Rhodanobacter</taxon>
    </lineage>
</organism>
<evidence type="ECO:0000256" key="1">
    <source>
        <dbReference type="ARBA" id="ARBA00038473"/>
    </source>
</evidence>
<evidence type="ECO:0008006" key="7">
    <source>
        <dbReference type="Google" id="ProtNLM"/>
    </source>
</evidence>
<reference evidence="5 6" key="1">
    <citation type="submission" date="2017-02" db="EMBL/GenBank/DDBJ databases">
        <title>Whole genome sequencing of Rhodanobacter lindaniclasticus DSM 17932.</title>
        <authorList>
            <person name="Kumar S."/>
            <person name="Patil P."/>
            <person name="Patil P.B."/>
        </authorList>
    </citation>
    <scope>NUCLEOTIDE SEQUENCE [LARGE SCALE GENOMIC DNA]</scope>
    <source>
        <strain evidence="5 6">DSM 17932</strain>
    </source>
</reference>
<name>A0A4S3KE95_9GAMM</name>
<dbReference type="InterPro" id="IPR012338">
    <property type="entry name" value="Beta-lactam/transpept-like"/>
</dbReference>
<feature type="signal peptide" evidence="2">
    <location>
        <begin position="1"/>
        <end position="22"/>
    </location>
</feature>
<dbReference type="InterPro" id="IPR001466">
    <property type="entry name" value="Beta-lactam-related"/>
</dbReference>
<dbReference type="AlphaFoldDB" id="A0A4S3KE95"/>
<protein>
    <recommendedName>
        <fullName evidence="7">Serine hydrolase</fullName>
    </recommendedName>
</protein>
<dbReference type="RefSeq" id="WP_136258956.1">
    <property type="nucleotide sequence ID" value="NZ_MWIO01000032.1"/>
</dbReference>
<sequence length="551" mass="58082">MKSVTRLILGAALAAALGTATAAEAPVLPARIAQVAEQYVEAGTYPAMVVVMVDDGRSQIAGFGRLADGRAPDGETMFEIGSVTKTFTALLLAEAVQAKALSLDTPVADLLPDFSIPARHGKSITLGLLAEQFSGLPRLPGNLQPADLGNPYADYSRDRLKAFLAGYQLPRDPGAAYEYSNLGFGLLGDALTRHAGLSYAELVRREVLAPLGMRSTGTGLTPAVRARLAPGHDEVGQAARHWDFGALAGAGGLLSDGDDMLRYLQASMGQLQTPLAAAMRLAQAPRRDIGGGDHIGLAWMTHHTAGGDVIWHNGETGGYSSFIGFTPDGRRGVVILTNATSAPQELGFAALLPSAPLPVVHKAIALSGAQLDACVGQYRLAPDFALTVFRRADQLFVQGTGQGAIPLFASAPGVFFARIAPITIDFGRGADGKVDALTLHQGGRDRRAPRTDSARAADGTSSVRLDPALLHDYVGRYVLGAGVEFAVTVVHDQLYVQLTGQAAYPVYAKAKDHFFYTMVDAQLGFERDPAGKVEALVLHQNGTDQRASRQP</sequence>
<dbReference type="InterPro" id="IPR021860">
    <property type="entry name" value="Peptidase_S12_Pab87-rel_C"/>
</dbReference>
<evidence type="ECO:0000259" key="3">
    <source>
        <dbReference type="Pfam" id="PF00144"/>
    </source>
</evidence>
<dbReference type="SUPFAM" id="SSF56601">
    <property type="entry name" value="beta-lactamase/transpeptidase-like"/>
    <property type="match status" value="1"/>
</dbReference>
<dbReference type="Gene3D" id="3.40.710.10">
    <property type="entry name" value="DD-peptidase/beta-lactamase superfamily"/>
    <property type="match status" value="1"/>
</dbReference>
<accession>A0A4S3KE95</accession>
<feature type="domain" description="Peptidase S12 Pab87-related C-terminal" evidence="4">
    <location>
        <begin position="466"/>
        <end position="541"/>
    </location>
</feature>